<feature type="compositionally biased region" description="Low complexity" evidence="1">
    <location>
        <begin position="360"/>
        <end position="370"/>
    </location>
</feature>
<feature type="compositionally biased region" description="Basic and acidic residues" evidence="1">
    <location>
        <begin position="310"/>
        <end position="323"/>
    </location>
</feature>
<dbReference type="RefSeq" id="WP_329354490.1">
    <property type="nucleotide sequence ID" value="NZ_CP109490.1"/>
</dbReference>
<keyword evidence="3" id="KW-1185">Reference proteome</keyword>
<dbReference type="Proteomes" id="UP001431926">
    <property type="component" value="Chromosome"/>
</dbReference>
<accession>A0ABZ1Z9B2</accession>
<feature type="region of interest" description="Disordered" evidence="1">
    <location>
        <begin position="1"/>
        <end position="232"/>
    </location>
</feature>
<name>A0ABZ1Z9B2_STRAQ</name>
<evidence type="ECO:0008006" key="4">
    <source>
        <dbReference type="Google" id="ProtNLM"/>
    </source>
</evidence>
<sequence>MKQQRSSEESDPGNGRDAASGETAPDSAQGSGQSSGPGSIGAPSAPASRTATQGGDTSVAGDGDGGGARTPTSSAPGPEETGERQAGAPAAVHTVGVSIGRTTAGAEEQPEGSDAAAAREEAAETAGGSTVTAAAGAVPAAETTTSNSAEEAAEAKTAAAAGAEETAAATKTAATEPAATKTGSASQEAAGTAASGATATATTTATATATVAASPPDSASATEGGAPERPGRVSRPMVVAAAFAGALLLGAPFVVAGAQKDDGKPTRGEAAAAAWKQDGQEGGYVPGTDPAGPDGVRAPGSPQQGVPPVRGDKGPANHVRADAGDGPQRANGSPETERGDGAKGSTGTKDAKGSAGTGGTTDKSGSSAKTPAGTGSEGSAKAPSAETAPQSQPKTTPKAPTVVYSGVSGHECPTQRFQRDGYYSDGKEGWATHSGGFGGYGCAGKYLSMPMSGSSSKDSGGSATWLFDLPASAKKCSISIHVPGSSDIVRVGGDPSYYTVYDRFLPRTNNLVGSFYVNQQDRRGTWYNVPGTFAVDAKKLSVRIHDRGRDSKYEHHAISTIKATCTG</sequence>
<reference evidence="2" key="1">
    <citation type="submission" date="2022-10" db="EMBL/GenBank/DDBJ databases">
        <title>The complete genomes of actinobacterial strains from the NBC collection.</title>
        <authorList>
            <person name="Joergensen T.S."/>
            <person name="Alvarez Arevalo M."/>
            <person name="Sterndorff E.B."/>
            <person name="Faurdal D."/>
            <person name="Vuksanovic O."/>
            <person name="Mourched A.-S."/>
            <person name="Charusanti P."/>
            <person name="Shaw S."/>
            <person name="Blin K."/>
            <person name="Weber T."/>
        </authorList>
    </citation>
    <scope>NUCLEOTIDE SEQUENCE</scope>
    <source>
        <strain evidence="2">NBC_01436</strain>
    </source>
</reference>
<evidence type="ECO:0000256" key="1">
    <source>
        <dbReference type="SAM" id="MobiDB-lite"/>
    </source>
</evidence>
<gene>
    <name evidence="2" type="ORF">OG367_03595</name>
</gene>
<feature type="region of interest" description="Disordered" evidence="1">
    <location>
        <begin position="260"/>
        <end position="411"/>
    </location>
</feature>
<proteinExistence type="predicted"/>
<protein>
    <recommendedName>
        <fullName evidence="4">Translation initiation factor IF-2</fullName>
    </recommendedName>
</protein>
<evidence type="ECO:0000313" key="2">
    <source>
        <dbReference type="EMBL" id="WUX35365.1"/>
    </source>
</evidence>
<feature type="compositionally biased region" description="Low complexity" evidence="1">
    <location>
        <begin position="124"/>
        <end position="222"/>
    </location>
</feature>
<evidence type="ECO:0000313" key="3">
    <source>
        <dbReference type="Proteomes" id="UP001431926"/>
    </source>
</evidence>
<organism evidence="2 3">
    <name type="scientific">Streptomyces anulatus</name>
    <name type="common">Streptomyces chrysomallus</name>
    <dbReference type="NCBI Taxonomy" id="1892"/>
    <lineage>
        <taxon>Bacteria</taxon>
        <taxon>Bacillati</taxon>
        <taxon>Actinomycetota</taxon>
        <taxon>Actinomycetes</taxon>
        <taxon>Kitasatosporales</taxon>
        <taxon>Streptomycetaceae</taxon>
        <taxon>Streptomyces</taxon>
    </lineage>
</organism>
<dbReference type="EMBL" id="CP109491">
    <property type="protein sequence ID" value="WUX35365.1"/>
    <property type="molecule type" value="Genomic_DNA"/>
</dbReference>